<evidence type="ECO:0000313" key="1">
    <source>
        <dbReference type="EMBL" id="KRX30450.1"/>
    </source>
</evidence>
<accession>A0A0V0SUT2</accession>
<protein>
    <submittedName>
        <fullName evidence="1">Uncharacterized protein</fullName>
    </submittedName>
</protein>
<dbReference type="Proteomes" id="UP000055048">
    <property type="component" value="Unassembled WGS sequence"/>
</dbReference>
<name>A0A0V0SUT2_9BILA</name>
<comment type="caution">
    <text evidence="1">The sequence shown here is derived from an EMBL/GenBank/DDBJ whole genome shotgun (WGS) entry which is preliminary data.</text>
</comment>
<sequence length="43" mass="5198">MNYFLNCQYQNSSVERAKNYLRNVTLVSKHLMISYKYGIRTSY</sequence>
<gene>
    <name evidence="1" type="ORF">T05_9500</name>
</gene>
<dbReference type="EMBL" id="JYDJ01002454">
    <property type="protein sequence ID" value="KRX30450.1"/>
    <property type="molecule type" value="Genomic_DNA"/>
</dbReference>
<proteinExistence type="predicted"/>
<keyword evidence="2" id="KW-1185">Reference proteome</keyword>
<organism evidence="1 2">
    <name type="scientific">Trichinella murrelli</name>
    <dbReference type="NCBI Taxonomy" id="144512"/>
    <lineage>
        <taxon>Eukaryota</taxon>
        <taxon>Metazoa</taxon>
        <taxon>Ecdysozoa</taxon>
        <taxon>Nematoda</taxon>
        <taxon>Enoplea</taxon>
        <taxon>Dorylaimia</taxon>
        <taxon>Trichinellida</taxon>
        <taxon>Trichinellidae</taxon>
        <taxon>Trichinella</taxon>
    </lineage>
</organism>
<dbReference type="AlphaFoldDB" id="A0A0V0SUT2"/>
<reference evidence="1 2" key="1">
    <citation type="submission" date="2015-01" db="EMBL/GenBank/DDBJ databases">
        <title>Evolution of Trichinella species and genotypes.</title>
        <authorList>
            <person name="Korhonen P.K."/>
            <person name="Edoardo P."/>
            <person name="Giuseppe L.R."/>
            <person name="Gasser R.B."/>
        </authorList>
    </citation>
    <scope>NUCLEOTIDE SEQUENCE [LARGE SCALE GENOMIC DNA]</scope>
    <source>
        <strain evidence="1">ISS417</strain>
    </source>
</reference>
<evidence type="ECO:0000313" key="2">
    <source>
        <dbReference type="Proteomes" id="UP000055048"/>
    </source>
</evidence>